<gene>
    <name evidence="3" type="ORF">LCGC14_1746020</name>
</gene>
<dbReference type="InterPro" id="IPR011646">
    <property type="entry name" value="KAP_P-loop"/>
</dbReference>
<dbReference type="AlphaFoldDB" id="A0A0F9K4Q4"/>
<dbReference type="InterPro" id="IPR052754">
    <property type="entry name" value="NTPase_KAP_P-loop"/>
</dbReference>
<protein>
    <recommendedName>
        <fullName evidence="2">KAP NTPase domain-containing protein</fullName>
    </recommendedName>
</protein>
<name>A0A0F9K4Q4_9ZZZZ</name>
<dbReference type="EMBL" id="LAZR01016043">
    <property type="protein sequence ID" value="KKM06233.1"/>
    <property type="molecule type" value="Genomic_DNA"/>
</dbReference>
<evidence type="ECO:0000313" key="3">
    <source>
        <dbReference type="EMBL" id="KKM06233.1"/>
    </source>
</evidence>
<sequence length="307" mass="35410">IRRHIKKAKSVSEEISSIYYEIVHELASAIDKESVRIVVFIDDLDRCLPDRAVEFLKVMKLFLDVEGYLLILGIGRIGGGQGSLPARTSRSDGVISPEAYLDNMIQLPLELPAIEAGRKRRFIESLMCDTDGFKEHSDIIEVAVGDNPSTLKRFINFLSFTVRLAETLKDDILNDKIELKESEAHKKLLQEYFNPLMYIKWTIIAFRYPEIHNDIKGNGKRLLELQKMAREEEEEEGEKKDIQVIDERLKGVLAKGEGFPDDDWLIERFIHLTESTVVVKERESEKETKQIEKVSESEKKLKQMMKK</sequence>
<evidence type="ECO:0000259" key="2">
    <source>
        <dbReference type="Pfam" id="PF07693"/>
    </source>
</evidence>
<proteinExistence type="predicted"/>
<dbReference type="Pfam" id="PF07693">
    <property type="entry name" value="KAP_NTPase"/>
    <property type="match status" value="1"/>
</dbReference>
<evidence type="ECO:0000256" key="1">
    <source>
        <dbReference type="SAM" id="MobiDB-lite"/>
    </source>
</evidence>
<feature type="non-terminal residue" evidence="3">
    <location>
        <position position="1"/>
    </location>
</feature>
<dbReference type="PANTHER" id="PTHR22674">
    <property type="entry name" value="NTPASE, KAP FAMILY P-LOOP DOMAIN-CONTAINING 1"/>
    <property type="match status" value="1"/>
</dbReference>
<organism evidence="3">
    <name type="scientific">marine sediment metagenome</name>
    <dbReference type="NCBI Taxonomy" id="412755"/>
    <lineage>
        <taxon>unclassified sequences</taxon>
        <taxon>metagenomes</taxon>
        <taxon>ecological metagenomes</taxon>
    </lineage>
</organism>
<feature type="compositionally biased region" description="Basic and acidic residues" evidence="1">
    <location>
        <begin position="281"/>
        <end position="301"/>
    </location>
</feature>
<dbReference type="PANTHER" id="PTHR22674:SF6">
    <property type="entry name" value="NTPASE KAP FAMILY P-LOOP DOMAIN-CONTAINING PROTEIN 1"/>
    <property type="match status" value="1"/>
</dbReference>
<accession>A0A0F9K4Q4</accession>
<reference evidence="3" key="1">
    <citation type="journal article" date="2015" name="Nature">
        <title>Complex archaea that bridge the gap between prokaryotes and eukaryotes.</title>
        <authorList>
            <person name="Spang A."/>
            <person name="Saw J.H."/>
            <person name="Jorgensen S.L."/>
            <person name="Zaremba-Niedzwiedzka K."/>
            <person name="Martijn J."/>
            <person name="Lind A.E."/>
            <person name="van Eijk R."/>
            <person name="Schleper C."/>
            <person name="Guy L."/>
            <person name="Ettema T.J."/>
        </authorList>
    </citation>
    <scope>NUCLEOTIDE SEQUENCE</scope>
</reference>
<feature type="domain" description="KAP NTPase" evidence="2">
    <location>
        <begin position="22"/>
        <end position="164"/>
    </location>
</feature>
<feature type="region of interest" description="Disordered" evidence="1">
    <location>
        <begin position="281"/>
        <end position="307"/>
    </location>
</feature>
<comment type="caution">
    <text evidence="3">The sequence shown here is derived from an EMBL/GenBank/DDBJ whole genome shotgun (WGS) entry which is preliminary data.</text>
</comment>